<evidence type="ECO:0008006" key="4">
    <source>
        <dbReference type="Google" id="ProtNLM"/>
    </source>
</evidence>
<dbReference type="EMBL" id="JAGKHQ010000005">
    <property type="protein sequence ID" value="KAG7515833.1"/>
    <property type="molecule type" value="Genomic_DNA"/>
</dbReference>
<proteinExistence type="inferred from homology"/>
<evidence type="ECO:0000313" key="3">
    <source>
        <dbReference type="Proteomes" id="UP000693946"/>
    </source>
</evidence>
<organism evidence="2 3">
    <name type="scientific">Solea senegalensis</name>
    <name type="common">Senegalese sole</name>
    <dbReference type="NCBI Taxonomy" id="28829"/>
    <lineage>
        <taxon>Eukaryota</taxon>
        <taxon>Metazoa</taxon>
        <taxon>Chordata</taxon>
        <taxon>Craniata</taxon>
        <taxon>Vertebrata</taxon>
        <taxon>Euteleostomi</taxon>
        <taxon>Actinopterygii</taxon>
        <taxon>Neopterygii</taxon>
        <taxon>Teleostei</taxon>
        <taxon>Neoteleostei</taxon>
        <taxon>Acanthomorphata</taxon>
        <taxon>Carangaria</taxon>
        <taxon>Pleuronectiformes</taxon>
        <taxon>Pleuronectoidei</taxon>
        <taxon>Soleidae</taxon>
        <taxon>Solea</taxon>
    </lineage>
</organism>
<comment type="caution">
    <text evidence="2">The sequence shown here is derived from an EMBL/GenBank/DDBJ whole genome shotgun (WGS) entry which is preliminary data.</text>
</comment>
<keyword evidence="3" id="KW-1185">Reference proteome</keyword>
<sequence length="149" mass="16378">MSSYICALGGLSGAASSHRDAIMSNSMIIRQPQPVMVIQDSDEWGSGICDCCQDVPECCCAFWCCPCFACKVTDTYGEALCLPLLDIFGMVPPATLAMRVAMRHRYGIAGNLCTDCIYASFCTTCTWCQMSREMRRRNIQVTLVGAKRT</sequence>
<dbReference type="AlphaFoldDB" id="A0AAV6SFX9"/>
<evidence type="ECO:0000313" key="2">
    <source>
        <dbReference type="EMBL" id="KAG7515833.1"/>
    </source>
</evidence>
<dbReference type="PANTHER" id="PTHR15907">
    <property type="entry name" value="DUF614 FAMILY PROTEIN-RELATED"/>
    <property type="match status" value="1"/>
</dbReference>
<dbReference type="NCBIfam" id="TIGR01571">
    <property type="entry name" value="A_thal_Cys_rich"/>
    <property type="match status" value="1"/>
</dbReference>
<evidence type="ECO:0000256" key="1">
    <source>
        <dbReference type="ARBA" id="ARBA00009024"/>
    </source>
</evidence>
<reference evidence="2 3" key="1">
    <citation type="journal article" date="2021" name="Sci. Rep.">
        <title>Chromosome anchoring in Senegalese sole (Solea senegalensis) reveals sex-associated markers and genome rearrangements in flatfish.</title>
        <authorList>
            <person name="Guerrero-Cozar I."/>
            <person name="Gomez-Garrido J."/>
            <person name="Berbel C."/>
            <person name="Martinez-Blanch J.F."/>
            <person name="Alioto T."/>
            <person name="Claros M.G."/>
            <person name="Gagnaire P.A."/>
            <person name="Manchado M."/>
        </authorList>
    </citation>
    <scope>NUCLEOTIDE SEQUENCE [LARGE SCALE GENOMIC DNA]</scope>
    <source>
        <strain evidence="2">Sse05_10M</strain>
    </source>
</reference>
<dbReference type="InterPro" id="IPR006461">
    <property type="entry name" value="PLAC_motif_containing"/>
</dbReference>
<gene>
    <name evidence="2" type="ORF">JOB18_016844</name>
</gene>
<name>A0AAV6SFX9_SOLSE</name>
<dbReference type="Pfam" id="PF04749">
    <property type="entry name" value="PLAC8"/>
    <property type="match status" value="1"/>
</dbReference>
<dbReference type="Proteomes" id="UP000693946">
    <property type="component" value="Linkage Group LG13"/>
</dbReference>
<protein>
    <recommendedName>
        <fullName evidence="4">Plac8 onzin related protein 2</fullName>
    </recommendedName>
</protein>
<accession>A0AAV6SFX9</accession>
<comment type="similarity">
    <text evidence="1">Belongs to the cornifelin family.</text>
</comment>